<comment type="caution">
    <text evidence="3">The sequence shown here is derived from an EMBL/GenBank/DDBJ whole genome shotgun (WGS) entry which is preliminary data.</text>
</comment>
<dbReference type="STRING" id="331657.A0A4U0V1X1"/>
<reference evidence="3 4" key="1">
    <citation type="submission" date="2017-03" db="EMBL/GenBank/DDBJ databases">
        <title>Genomes of endolithic fungi from Antarctica.</title>
        <authorList>
            <person name="Coleine C."/>
            <person name="Masonjones S."/>
            <person name="Stajich J.E."/>
        </authorList>
    </citation>
    <scope>NUCLEOTIDE SEQUENCE [LARGE SCALE GENOMIC DNA]</scope>
    <source>
        <strain evidence="3 4">CCFEE 5187</strain>
    </source>
</reference>
<feature type="domain" description="Flavodoxin-like" evidence="2">
    <location>
        <begin position="65"/>
        <end position="81"/>
    </location>
</feature>
<dbReference type="GO" id="GO:0010181">
    <property type="term" value="F:FMN binding"/>
    <property type="evidence" value="ECO:0007669"/>
    <property type="project" value="InterPro"/>
</dbReference>
<dbReference type="OrthoDB" id="1856718at2759"/>
<dbReference type="Gene3D" id="3.40.50.360">
    <property type="match status" value="1"/>
</dbReference>
<dbReference type="Proteomes" id="UP000308768">
    <property type="component" value="Unassembled WGS sequence"/>
</dbReference>
<evidence type="ECO:0000313" key="4">
    <source>
        <dbReference type="Proteomes" id="UP000308768"/>
    </source>
</evidence>
<evidence type="ECO:0000256" key="1">
    <source>
        <dbReference type="SAM" id="Phobius"/>
    </source>
</evidence>
<sequence>MAQLDTLDIVVLVALLLASVAYFTEGTYWAVRKDPYASSYANGSASKAEKSRDILETMDKSGKNCVVFYGSQTGTAEDYAS</sequence>
<accession>A0A4U0V1X1</accession>
<keyword evidence="1" id="KW-1133">Transmembrane helix</keyword>
<dbReference type="PROSITE" id="PS50902">
    <property type="entry name" value="FLAVODOXIN_LIKE"/>
    <property type="match status" value="1"/>
</dbReference>
<gene>
    <name evidence="3" type="ORF">B0A49_13934</name>
</gene>
<keyword evidence="4" id="KW-1185">Reference proteome</keyword>
<keyword evidence="1" id="KW-0812">Transmembrane</keyword>
<dbReference type="InterPro" id="IPR008254">
    <property type="entry name" value="Flavodoxin/NO_synth"/>
</dbReference>
<proteinExistence type="predicted"/>
<dbReference type="InterPro" id="IPR029039">
    <property type="entry name" value="Flavoprotein-like_sf"/>
</dbReference>
<evidence type="ECO:0000259" key="2">
    <source>
        <dbReference type="PROSITE" id="PS50902"/>
    </source>
</evidence>
<name>A0A4U0V1X1_9PEZI</name>
<dbReference type="AlphaFoldDB" id="A0A4U0V1X1"/>
<feature type="non-terminal residue" evidence="3">
    <location>
        <position position="81"/>
    </location>
</feature>
<dbReference type="SUPFAM" id="SSF52218">
    <property type="entry name" value="Flavoproteins"/>
    <property type="match status" value="1"/>
</dbReference>
<dbReference type="EMBL" id="NAJN01003202">
    <property type="protein sequence ID" value="TKA42514.1"/>
    <property type="molecule type" value="Genomic_DNA"/>
</dbReference>
<evidence type="ECO:0000313" key="3">
    <source>
        <dbReference type="EMBL" id="TKA42514.1"/>
    </source>
</evidence>
<feature type="transmembrane region" description="Helical" evidence="1">
    <location>
        <begin position="6"/>
        <end position="24"/>
    </location>
</feature>
<protein>
    <submittedName>
        <fullName evidence="3">NADPH--cytochrome P450 reductase</fullName>
    </submittedName>
</protein>
<keyword evidence="1" id="KW-0472">Membrane</keyword>
<organism evidence="3 4">
    <name type="scientific">Cryomyces minteri</name>
    <dbReference type="NCBI Taxonomy" id="331657"/>
    <lineage>
        <taxon>Eukaryota</taxon>
        <taxon>Fungi</taxon>
        <taxon>Dikarya</taxon>
        <taxon>Ascomycota</taxon>
        <taxon>Pezizomycotina</taxon>
        <taxon>Dothideomycetes</taxon>
        <taxon>Dothideomycetes incertae sedis</taxon>
        <taxon>Cryomyces</taxon>
    </lineage>
</organism>